<keyword evidence="11 19" id="KW-0067">ATP-binding</keyword>
<dbReference type="Pfam" id="PF13086">
    <property type="entry name" value="AAA_11"/>
    <property type="match status" value="2"/>
</dbReference>
<dbReference type="PANTHER" id="PTHR10887:SF433">
    <property type="entry name" value="DNA REPLICATION ATP-DEPENDENT HELICASE_NUCLEASE DNA2"/>
    <property type="match status" value="1"/>
</dbReference>
<evidence type="ECO:0000256" key="18">
    <source>
        <dbReference type="ARBA" id="ARBA00047995"/>
    </source>
</evidence>
<keyword evidence="12 19" id="KW-0408">Iron</keyword>
<dbReference type="Gene3D" id="3.40.50.300">
    <property type="entry name" value="P-loop containing nucleotide triphosphate hydrolases"/>
    <property type="match status" value="3"/>
</dbReference>
<feature type="domain" description="DNA2/NAM7 helicase helicase" evidence="21">
    <location>
        <begin position="795"/>
        <end position="890"/>
    </location>
</feature>
<evidence type="ECO:0000256" key="8">
    <source>
        <dbReference type="ARBA" id="ARBA00022763"/>
    </source>
</evidence>
<keyword evidence="3 19" id="KW-0004">4Fe-4S</keyword>
<dbReference type="AlphaFoldDB" id="A0A0V1AZD6"/>
<dbReference type="GO" id="GO:0017116">
    <property type="term" value="F:single-stranded DNA helicase activity"/>
    <property type="evidence" value="ECO:0007669"/>
    <property type="project" value="UniProtKB-UniRule"/>
</dbReference>
<evidence type="ECO:0000256" key="12">
    <source>
        <dbReference type="ARBA" id="ARBA00023004"/>
    </source>
</evidence>
<evidence type="ECO:0000256" key="10">
    <source>
        <dbReference type="ARBA" id="ARBA00022806"/>
    </source>
</evidence>
<evidence type="ECO:0000256" key="15">
    <source>
        <dbReference type="ARBA" id="ARBA00023204"/>
    </source>
</evidence>
<evidence type="ECO:0000256" key="7">
    <source>
        <dbReference type="ARBA" id="ARBA00022741"/>
    </source>
</evidence>
<feature type="domain" description="DNA2/NAM7 helicase helicase" evidence="21">
    <location>
        <begin position="898"/>
        <end position="967"/>
    </location>
</feature>
<evidence type="ECO:0000259" key="20">
    <source>
        <dbReference type="Pfam" id="PF08696"/>
    </source>
</evidence>
<keyword evidence="16 19" id="KW-0539">Nucleus</keyword>
<dbReference type="OrthoDB" id="5871723at2759"/>
<dbReference type="CDD" id="cd18041">
    <property type="entry name" value="DEXXQc_DNA2"/>
    <property type="match status" value="1"/>
</dbReference>
<comment type="subcellular location">
    <subcellularLocation>
        <location evidence="19">Nucleus</location>
    </subcellularLocation>
    <subcellularLocation>
        <location evidence="19">Chromosome</location>
    </subcellularLocation>
</comment>
<keyword evidence="5 19" id="KW-0540">Nuclease</keyword>
<evidence type="ECO:0000256" key="2">
    <source>
        <dbReference type="ARBA" id="ARBA00007913"/>
    </source>
</evidence>
<dbReference type="InterPro" id="IPR026851">
    <property type="entry name" value="Dna2/JHS1_DEXXQ-box"/>
</dbReference>
<dbReference type="GO" id="GO:0005694">
    <property type="term" value="C:chromosome"/>
    <property type="evidence" value="ECO:0007669"/>
    <property type="project" value="UniProtKB-SubCell"/>
</dbReference>
<evidence type="ECO:0000256" key="13">
    <source>
        <dbReference type="ARBA" id="ARBA00023014"/>
    </source>
</evidence>
<dbReference type="Pfam" id="PF13087">
    <property type="entry name" value="AAA_12"/>
    <property type="match status" value="1"/>
</dbReference>
<feature type="domain" description="DNA replication factor Dna2 N-terminal" evidence="20">
    <location>
        <begin position="271"/>
        <end position="468"/>
    </location>
</feature>
<keyword evidence="9 19" id="KW-0378">Hydrolase</keyword>
<dbReference type="CDD" id="cd18808">
    <property type="entry name" value="SF1_C_Upf1"/>
    <property type="match status" value="1"/>
</dbReference>
<keyword evidence="17 19" id="KW-0511">Multifunctional enzyme</keyword>
<proteinExistence type="inferred from homology"/>
<evidence type="ECO:0000313" key="24">
    <source>
        <dbReference type="Proteomes" id="UP000054776"/>
    </source>
</evidence>
<name>A0A0V1AZD6_TRISP</name>
<keyword evidence="4 19" id="KW-0235">DNA replication</keyword>
<dbReference type="GO" id="GO:0046872">
    <property type="term" value="F:metal ion binding"/>
    <property type="evidence" value="ECO:0007669"/>
    <property type="project" value="UniProtKB-UniRule"/>
</dbReference>
<feature type="domain" description="DNA2/NAM7 helicase-like C-terminal" evidence="22">
    <location>
        <begin position="1015"/>
        <end position="1200"/>
    </location>
</feature>
<keyword evidence="6 19" id="KW-0479">Metal-binding</keyword>
<keyword evidence="8 19" id="KW-0227">DNA damage</keyword>
<dbReference type="InterPro" id="IPR047187">
    <property type="entry name" value="SF1_C_Upf1"/>
</dbReference>
<accession>A0A0V1AZD6</accession>
<keyword evidence="19" id="KW-0158">Chromosome</keyword>
<evidence type="ECO:0000256" key="19">
    <source>
        <dbReference type="RuleBase" id="RU367041"/>
    </source>
</evidence>
<sequence>MPKKIYINCAKSSSDTSTDSNLKIIHVEEEKVGEELIPELPLHDKLNASAIISITSVGYDETIGASIISTVGFHMQASFGAKFSKRILNTWHELTYSASQSVKDNDLNKREPQMMAKAVFNEIAKLRSTVTPGKDQSKKSLERLFETLSDQAAQPITRYLTSLIDSTNPGLKDVYERRYTTETKSDSHYVKRSSLFLDFFASTMQNPQGMALILFIVGRPPPLCTIRVGNAGVFDDSFEELISGMDDNFNTVTPFNLLQEENSTLLRCVDSGGTAKRVWLEEYWSDGMFKEGDKVRAFLPKNSSEMDEFHISNKSGAVILNPSSVVGVNRISNGHFCTRKSVLMEIFKGFDKPGLKTQVGIIAHKMFQRAVKESISDEDTLRKMILEISKNVEFVQNQYYYDIDPVALNSELQSFVKAIAKFVQNFLSNRNPLPGVVPSTVIDRVLAVEEEMISEKFGFRGSIDMTMGVKVDADQKSTLMPFELKTGKVSQYGDHIAQVMLYCLLLSSNNHESCERGLLYYCGGDELKAVDTKMNELNGLLRMRNEVTYYLHRFFDDPEACDLLLPGPIKNMKICRQCPQMLNCCLRQKICDEAFIRDSPWDAMLEAELWHLNKEHVQYVNRWTTWLRMEGTEERMRGRRNSNIDYDEEEEHSTEECGIAMSVQQFKENSRVLTLAPLSNVNLIQMFSPYDQVLLNGIGERTLPIFATIITVELQQIDVQFSRCCEFMHSCDFLVRRVKTKPFFDSTITTVYRLMASNTIANRKRQLIIDLDEPHFRISLCSEIVQKMKLFCKGLNAEQKSAIVKTMLADDYVLIKGFPGSGKSSAVIALIRTFISNGNSVLVCAYTNSAVDHILLKLKTHITDILRLGPSFIVHPDIRQFTLEAIFANKEPRLDEVAEILSSTLLVGCTCTTATMHPLLRKRTFNLCIIDEATLATEAMSIGPLLAAEKFVLVGDPLQLKPLVQSERARKQGMDISLFSKLEQKYPDAVLVSATSRFCDLKLFKLKFLNNAQFREICKLSNQMFYNGELVAANDEVANAFLNVTVDDDVAEEPWVRRCLSSLPEHAVVFLDTSNCKDNSATRQGIAHVENKLEVDLVVKLCQTFSKSGLDDDEIGVMSIFKTQVECIRRSLKSSGSNGIEVNTVDQYQGKDKDVIIVSFVWTKELKRKLNTTCHLLKNARRVNVALTRARKKLILVGHYNDLKADNPVFENLHNILSETQIFPVML</sequence>
<comment type="similarity">
    <text evidence="2 19">Belongs to the DNA2/NAM7 helicase family.</text>
</comment>
<comment type="caution">
    <text evidence="23">The sequence shown here is derived from an EMBL/GenBank/DDBJ whole genome shotgun (WGS) entry which is preliminary data.</text>
</comment>
<dbReference type="GO" id="GO:0003677">
    <property type="term" value="F:DNA binding"/>
    <property type="evidence" value="ECO:0007669"/>
    <property type="project" value="UniProtKB-UniRule"/>
</dbReference>
<evidence type="ECO:0000256" key="4">
    <source>
        <dbReference type="ARBA" id="ARBA00022705"/>
    </source>
</evidence>
<dbReference type="EC" id="3.1.-.-" evidence="19"/>
<dbReference type="STRING" id="6334.A0A0V1AZD6"/>
<reference evidence="23 24" key="1">
    <citation type="submission" date="2015-01" db="EMBL/GenBank/DDBJ databases">
        <title>Evolution of Trichinella species and genotypes.</title>
        <authorList>
            <person name="Korhonen P.K."/>
            <person name="Edoardo P."/>
            <person name="Giuseppe L.R."/>
            <person name="Gasser R.B."/>
        </authorList>
    </citation>
    <scope>NUCLEOTIDE SEQUENCE [LARGE SCALE GENOMIC DNA]</scope>
    <source>
        <strain evidence="23">ISS3</strain>
    </source>
</reference>
<keyword evidence="7 19" id="KW-0547">Nucleotide-binding</keyword>
<evidence type="ECO:0000256" key="17">
    <source>
        <dbReference type="ARBA" id="ARBA00023268"/>
    </source>
</evidence>
<comment type="catalytic activity">
    <reaction evidence="18 19">
        <text>ATP + H2O = ADP + phosphate + H(+)</text>
        <dbReference type="Rhea" id="RHEA:13065"/>
        <dbReference type="ChEBI" id="CHEBI:15377"/>
        <dbReference type="ChEBI" id="CHEBI:15378"/>
        <dbReference type="ChEBI" id="CHEBI:30616"/>
        <dbReference type="ChEBI" id="CHEBI:43474"/>
        <dbReference type="ChEBI" id="CHEBI:456216"/>
        <dbReference type="EC" id="3.6.4.12"/>
    </reaction>
</comment>
<keyword evidence="10 19" id="KW-0347">Helicase</keyword>
<evidence type="ECO:0000256" key="9">
    <source>
        <dbReference type="ARBA" id="ARBA00022801"/>
    </source>
</evidence>
<dbReference type="PANTHER" id="PTHR10887">
    <property type="entry name" value="DNA2/NAM7 HELICASE FAMILY"/>
    <property type="match status" value="1"/>
</dbReference>
<gene>
    <name evidence="23" type="primary">dna2</name>
    <name evidence="23" type="ORF">T01_15918</name>
</gene>
<dbReference type="InterPro" id="IPR027417">
    <property type="entry name" value="P-loop_NTPase"/>
</dbReference>
<dbReference type="Proteomes" id="UP000054776">
    <property type="component" value="Unassembled WGS sequence"/>
</dbReference>
<evidence type="ECO:0000256" key="11">
    <source>
        <dbReference type="ARBA" id="ARBA00022840"/>
    </source>
</evidence>
<dbReference type="InterPro" id="IPR041679">
    <property type="entry name" value="DNA2/NAM7-like_C"/>
</dbReference>
<evidence type="ECO:0000256" key="3">
    <source>
        <dbReference type="ARBA" id="ARBA00022485"/>
    </source>
</evidence>
<dbReference type="GO" id="GO:0071932">
    <property type="term" value="P:replication fork reversal"/>
    <property type="evidence" value="ECO:0007669"/>
    <property type="project" value="TreeGrafter"/>
</dbReference>
<evidence type="ECO:0000256" key="16">
    <source>
        <dbReference type="ARBA" id="ARBA00023242"/>
    </source>
</evidence>
<comment type="function">
    <text evidence="19">Key enzyme involved in DNA replication and DNA repair. Involved in Okazaki fragments processing by cleaving long flaps that escape FEN1: flaps that are longer than 27 nucleotides are coated by replication protein A complex (RPA), leading to recruit DNA2 which cleaves the flap until it is too short to bind RPA and becomes a substrate for FEN1. Also involved in 5'-end resection of DNA during double-strand break (DSB) repair by mediating the cleavage of 5'-ssDNA.</text>
</comment>
<evidence type="ECO:0000313" key="23">
    <source>
        <dbReference type="EMBL" id="KRY30111.1"/>
    </source>
</evidence>
<comment type="cofactor">
    <cofactor evidence="1">
        <name>[4Fe-4S] cluster</name>
        <dbReference type="ChEBI" id="CHEBI:49883"/>
    </cofactor>
</comment>
<dbReference type="GO" id="GO:0017108">
    <property type="term" value="F:5'-flap endonuclease activity"/>
    <property type="evidence" value="ECO:0007669"/>
    <property type="project" value="UniProtKB-UniRule"/>
</dbReference>
<protein>
    <recommendedName>
        <fullName evidence="19">DNA replication ATP-dependent helicase/nuclease</fullName>
        <ecNumber evidence="19">3.1.-.-</ecNumber>
        <ecNumber evidence="19">3.6.4.12</ecNumber>
    </recommendedName>
</protein>
<evidence type="ECO:0000256" key="14">
    <source>
        <dbReference type="ARBA" id="ARBA00023125"/>
    </source>
</evidence>
<dbReference type="InterPro" id="IPR041677">
    <property type="entry name" value="DNA2/NAM7_AAA_11"/>
</dbReference>
<dbReference type="SUPFAM" id="SSF52540">
    <property type="entry name" value="P-loop containing nucleoside triphosphate hydrolases"/>
    <property type="match status" value="1"/>
</dbReference>
<evidence type="ECO:0000259" key="22">
    <source>
        <dbReference type="Pfam" id="PF13087"/>
    </source>
</evidence>
<dbReference type="FunCoup" id="A0A0V1AZD6">
    <property type="interactions" value="1321"/>
</dbReference>
<evidence type="ECO:0000259" key="21">
    <source>
        <dbReference type="Pfam" id="PF13086"/>
    </source>
</evidence>
<dbReference type="Pfam" id="PF08696">
    <property type="entry name" value="Dna2"/>
    <property type="match status" value="1"/>
</dbReference>
<keyword evidence="13 19" id="KW-0411">Iron-sulfur</keyword>
<keyword evidence="15 19" id="KW-0234">DNA repair</keyword>
<dbReference type="EC" id="3.6.4.12" evidence="19"/>
<dbReference type="InterPro" id="IPR014808">
    <property type="entry name" value="DNA_replication_fac_Dna2_N"/>
</dbReference>
<dbReference type="GO" id="GO:0005737">
    <property type="term" value="C:cytoplasm"/>
    <property type="evidence" value="ECO:0007669"/>
    <property type="project" value="TreeGrafter"/>
</dbReference>
<dbReference type="EMBL" id="JYDH01000150">
    <property type="protein sequence ID" value="KRY30111.1"/>
    <property type="molecule type" value="Genomic_DNA"/>
</dbReference>
<dbReference type="InterPro" id="IPR011604">
    <property type="entry name" value="PDDEXK-like_dom_sf"/>
</dbReference>
<dbReference type="GO" id="GO:0006281">
    <property type="term" value="P:DNA repair"/>
    <property type="evidence" value="ECO:0007669"/>
    <property type="project" value="UniProtKB-KW"/>
</dbReference>
<organism evidence="23 24">
    <name type="scientific">Trichinella spiralis</name>
    <name type="common">Trichina worm</name>
    <dbReference type="NCBI Taxonomy" id="6334"/>
    <lineage>
        <taxon>Eukaryota</taxon>
        <taxon>Metazoa</taxon>
        <taxon>Ecdysozoa</taxon>
        <taxon>Nematoda</taxon>
        <taxon>Enoplea</taxon>
        <taxon>Dorylaimia</taxon>
        <taxon>Trichinellida</taxon>
        <taxon>Trichinellidae</taxon>
        <taxon>Trichinella</taxon>
    </lineage>
</organism>
<dbReference type="InParanoid" id="A0A0V1AZD6"/>
<dbReference type="GO" id="GO:0005634">
    <property type="term" value="C:nucleus"/>
    <property type="evidence" value="ECO:0007669"/>
    <property type="project" value="UniProtKB-SubCell"/>
</dbReference>
<keyword evidence="14 19" id="KW-0238">DNA-binding</keyword>
<evidence type="ECO:0000256" key="6">
    <source>
        <dbReference type="ARBA" id="ARBA00022723"/>
    </source>
</evidence>
<keyword evidence="24" id="KW-1185">Reference proteome</keyword>
<evidence type="ECO:0000256" key="5">
    <source>
        <dbReference type="ARBA" id="ARBA00022722"/>
    </source>
</evidence>
<dbReference type="InterPro" id="IPR045055">
    <property type="entry name" value="DNA2/NAM7-like"/>
</dbReference>
<evidence type="ECO:0000256" key="1">
    <source>
        <dbReference type="ARBA" id="ARBA00001966"/>
    </source>
</evidence>
<dbReference type="GO" id="GO:0051539">
    <property type="term" value="F:4 iron, 4 sulfur cluster binding"/>
    <property type="evidence" value="ECO:0007669"/>
    <property type="project" value="UniProtKB-UniRule"/>
</dbReference>
<dbReference type="GO" id="GO:0033567">
    <property type="term" value="P:DNA replication, Okazaki fragment processing"/>
    <property type="evidence" value="ECO:0007669"/>
    <property type="project" value="UniProtKB-UniRule"/>
</dbReference>
<dbReference type="GO" id="GO:0005524">
    <property type="term" value="F:ATP binding"/>
    <property type="evidence" value="ECO:0007669"/>
    <property type="project" value="UniProtKB-UniRule"/>
</dbReference>
<dbReference type="Gene3D" id="3.90.320.10">
    <property type="match status" value="1"/>
</dbReference>